<dbReference type="Gene3D" id="1.10.150.120">
    <property type="entry name" value="[2Fe-2S]-binding domain"/>
    <property type="match status" value="1"/>
</dbReference>
<dbReference type="SUPFAM" id="SSF47741">
    <property type="entry name" value="CO dehydrogenase ISP C-domain like"/>
    <property type="match status" value="1"/>
</dbReference>
<reference evidence="6 7" key="1">
    <citation type="submission" date="2019-10" db="EMBL/GenBank/DDBJ databases">
        <title>Genome sequence of Azospirillum melinis.</title>
        <authorList>
            <person name="Ambrosini A."/>
            <person name="Sant'Anna F.H."/>
            <person name="Cassan F.D."/>
            <person name="Souza E.M."/>
            <person name="Passaglia L.M.P."/>
        </authorList>
    </citation>
    <scope>NUCLEOTIDE SEQUENCE [LARGE SCALE GENOMIC DNA]</scope>
    <source>
        <strain evidence="6 7">TMCY0552</strain>
    </source>
</reference>
<proteinExistence type="predicted"/>
<feature type="domain" description="2Fe-2S ferredoxin-type" evidence="5">
    <location>
        <begin position="24"/>
        <end position="100"/>
    </location>
</feature>
<evidence type="ECO:0000259" key="5">
    <source>
        <dbReference type="PROSITE" id="PS51085"/>
    </source>
</evidence>
<feature type="region of interest" description="Disordered" evidence="4">
    <location>
        <begin position="1"/>
        <end position="22"/>
    </location>
</feature>
<dbReference type="PROSITE" id="PS51085">
    <property type="entry name" value="2FE2S_FER_2"/>
    <property type="match status" value="1"/>
</dbReference>
<dbReference type="Pfam" id="PF00111">
    <property type="entry name" value="Fer2"/>
    <property type="match status" value="1"/>
</dbReference>
<dbReference type="Proteomes" id="UP000605086">
    <property type="component" value="Unassembled WGS sequence"/>
</dbReference>
<dbReference type="PROSITE" id="PS00197">
    <property type="entry name" value="2FE2S_FER_1"/>
    <property type="match status" value="1"/>
</dbReference>
<dbReference type="RefSeq" id="WP_425486026.1">
    <property type="nucleotide sequence ID" value="NZ_JAGINN010000013.1"/>
</dbReference>
<keyword evidence="2" id="KW-0560">Oxidoreductase</keyword>
<dbReference type="InterPro" id="IPR036884">
    <property type="entry name" value="2Fe-2S-bd_dom_sf"/>
</dbReference>
<evidence type="ECO:0000256" key="3">
    <source>
        <dbReference type="ARBA" id="ARBA00023004"/>
    </source>
</evidence>
<keyword evidence="1" id="KW-0479">Metal-binding</keyword>
<sequence>MSQPTGPAFQGHARKQPAPPPDAMEVSLTINGSRKTLRVAPWTSLLDALRLHLDLTGTKKGCDHGQCGACTVLVDGRRINSCLTLAVMAEGRTVTTIEGLASGDALHPLQEAFVEQDAFQCGYCTPGQICSAAGLLEEGHARTDDDIRELMSGNLCRCGAYPNIVAAIRQVMDAQPAARDGGTP</sequence>
<dbReference type="InterPro" id="IPR002888">
    <property type="entry name" value="2Fe-2S-bd"/>
</dbReference>
<dbReference type="SUPFAM" id="SSF54292">
    <property type="entry name" value="2Fe-2S ferredoxin-like"/>
    <property type="match status" value="1"/>
</dbReference>
<keyword evidence="3" id="KW-0408">Iron</keyword>
<organism evidence="6 7">
    <name type="scientific">Azospirillum melinis</name>
    <dbReference type="NCBI Taxonomy" id="328839"/>
    <lineage>
        <taxon>Bacteria</taxon>
        <taxon>Pseudomonadati</taxon>
        <taxon>Pseudomonadota</taxon>
        <taxon>Alphaproteobacteria</taxon>
        <taxon>Rhodospirillales</taxon>
        <taxon>Azospirillaceae</taxon>
        <taxon>Azospirillum</taxon>
    </lineage>
</organism>
<evidence type="ECO:0000256" key="4">
    <source>
        <dbReference type="SAM" id="MobiDB-lite"/>
    </source>
</evidence>
<name>A0ABX2KU20_9PROT</name>
<dbReference type="InterPro" id="IPR006058">
    <property type="entry name" value="2Fe2S_fd_BS"/>
</dbReference>
<protein>
    <submittedName>
        <fullName evidence="6">2Fe-2S iron-sulfur cluster binding domain-containing protein</fullName>
    </submittedName>
</protein>
<accession>A0ABX2KU20</accession>
<dbReference type="InterPro" id="IPR001041">
    <property type="entry name" value="2Fe-2S_ferredoxin-type"/>
</dbReference>
<keyword evidence="7" id="KW-1185">Reference proteome</keyword>
<dbReference type="PANTHER" id="PTHR45331:SF2">
    <property type="entry name" value="OXIDOREDUCTASE WITH IRON-SULFUR SUBUNIT"/>
    <property type="match status" value="1"/>
</dbReference>
<gene>
    <name evidence="6" type="ORF">GBZ48_29605</name>
</gene>
<evidence type="ECO:0000256" key="2">
    <source>
        <dbReference type="ARBA" id="ARBA00023002"/>
    </source>
</evidence>
<dbReference type="InterPro" id="IPR012675">
    <property type="entry name" value="Beta-grasp_dom_sf"/>
</dbReference>
<dbReference type="CDD" id="cd00207">
    <property type="entry name" value="fer2"/>
    <property type="match status" value="1"/>
</dbReference>
<comment type="caution">
    <text evidence="6">The sequence shown here is derived from an EMBL/GenBank/DDBJ whole genome shotgun (WGS) entry which is preliminary data.</text>
</comment>
<dbReference type="InterPro" id="IPR052914">
    <property type="entry name" value="Aldehyde_Oxdr_Iron-Sulfur"/>
</dbReference>
<dbReference type="InterPro" id="IPR036010">
    <property type="entry name" value="2Fe-2S_ferredoxin-like_sf"/>
</dbReference>
<evidence type="ECO:0000256" key="1">
    <source>
        <dbReference type="ARBA" id="ARBA00022723"/>
    </source>
</evidence>
<dbReference type="PANTHER" id="PTHR45331">
    <property type="entry name" value="OXIDOREDUCTASE, IRON-SULPHUR BINDING SUBUNIT-RELATED-RELATED"/>
    <property type="match status" value="1"/>
</dbReference>
<dbReference type="Gene3D" id="3.10.20.30">
    <property type="match status" value="1"/>
</dbReference>
<dbReference type="Pfam" id="PF01799">
    <property type="entry name" value="Fer2_2"/>
    <property type="match status" value="1"/>
</dbReference>
<dbReference type="EMBL" id="WHOS01000062">
    <property type="protein sequence ID" value="NUB03384.1"/>
    <property type="molecule type" value="Genomic_DNA"/>
</dbReference>
<evidence type="ECO:0000313" key="6">
    <source>
        <dbReference type="EMBL" id="NUB03384.1"/>
    </source>
</evidence>
<evidence type="ECO:0000313" key="7">
    <source>
        <dbReference type="Proteomes" id="UP000605086"/>
    </source>
</evidence>